<keyword evidence="2" id="KW-0472">Membrane</keyword>
<keyword evidence="2" id="KW-0812">Transmembrane</keyword>
<sequence length="311" mass="33771">MLEVITSLSIKFSLQKSLAAFDNDPTFIMKDCFESPLHFWNLELTDTDKEQRYDAELKLSFNVLCKLRKATVEKLENDRQKIFSICQNVRRSRIAGSVTSLVGGGLAVIGLGLIPVTFGGSIALSVIGAGVGVAGGAVSIASTVTDKLISKHKLKKAKAVIDVDKQLMEQVNEIFMERYASIAIKEEAVAFILQSRQLLRTGAVAATSGVQVAARSAFHGGAFTLRVTGAATRGVVIAGGVATVLTVPLDLGELIYNSVKLYNKSETKATKWFDEQLDMLRATLEKLQTQNNYCETNDILNEHAVLEEGEV</sequence>
<dbReference type="OrthoDB" id="10671608at2759"/>
<evidence type="ECO:0000313" key="4">
    <source>
        <dbReference type="Proteomes" id="UP000007879"/>
    </source>
</evidence>
<keyword evidence="4" id="KW-1185">Reference proteome</keyword>
<dbReference type="GO" id="GO:0008289">
    <property type="term" value="F:lipid binding"/>
    <property type="evidence" value="ECO:0007669"/>
    <property type="project" value="InterPro"/>
</dbReference>
<dbReference type="PANTHER" id="PTHR14096">
    <property type="entry name" value="APOLIPOPROTEIN L"/>
    <property type="match status" value="1"/>
</dbReference>
<proteinExistence type="inferred from homology"/>
<dbReference type="AlphaFoldDB" id="A0A1X7TRS6"/>
<evidence type="ECO:0000256" key="2">
    <source>
        <dbReference type="SAM" id="Phobius"/>
    </source>
</evidence>
<dbReference type="GO" id="GO:0042157">
    <property type="term" value="P:lipoprotein metabolic process"/>
    <property type="evidence" value="ECO:0007669"/>
    <property type="project" value="InterPro"/>
</dbReference>
<comment type="similarity">
    <text evidence="1">Belongs to the apolipoprotein L family.</text>
</comment>
<dbReference type="EnsemblMetazoa" id="XM_020002612.1">
    <property type="protein sequence ID" value="XP_019858171.1"/>
    <property type="gene ID" value="LOC109586428"/>
</dbReference>
<reference evidence="4" key="1">
    <citation type="journal article" date="2010" name="Nature">
        <title>The Amphimedon queenslandica genome and the evolution of animal complexity.</title>
        <authorList>
            <person name="Srivastava M."/>
            <person name="Simakov O."/>
            <person name="Chapman J."/>
            <person name="Fahey B."/>
            <person name="Gauthier M.E."/>
            <person name="Mitros T."/>
            <person name="Richards G.S."/>
            <person name="Conaco C."/>
            <person name="Dacre M."/>
            <person name="Hellsten U."/>
            <person name="Larroux C."/>
            <person name="Putnam N.H."/>
            <person name="Stanke M."/>
            <person name="Adamska M."/>
            <person name="Darling A."/>
            <person name="Degnan S.M."/>
            <person name="Oakley T.H."/>
            <person name="Plachetzki D.C."/>
            <person name="Zhai Y."/>
            <person name="Adamski M."/>
            <person name="Calcino A."/>
            <person name="Cummins S.F."/>
            <person name="Goodstein D.M."/>
            <person name="Harris C."/>
            <person name="Jackson D.J."/>
            <person name="Leys S.P."/>
            <person name="Shu S."/>
            <person name="Woodcroft B.J."/>
            <person name="Vervoort M."/>
            <person name="Kosik K.S."/>
            <person name="Manning G."/>
            <person name="Degnan B.M."/>
            <person name="Rokhsar D.S."/>
        </authorList>
    </citation>
    <scope>NUCLEOTIDE SEQUENCE [LARGE SCALE GENOMIC DNA]</scope>
</reference>
<gene>
    <name evidence="3" type="primary">109586428</name>
</gene>
<dbReference type="GO" id="GO:0006869">
    <property type="term" value="P:lipid transport"/>
    <property type="evidence" value="ECO:0007669"/>
    <property type="project" value="InterPro"/>
</dbReference>
<evidence type="ECO:0000313" key="3">
    <source>
        <dbReference type="EnsemblMetazoa" id="Aqu2.1.17541_001"/>
    </source>
</evidence>
<evidence type="ECO:0000256" key="1">
    <source>
        <dbReference type="ARBA" id="ARBA00010090"/>
    </source>
</evidence>
<feature type="transmembrane region" description="Helical" evidence="2">
    <location>
        <begin position="122"/>
        <end position="145"/>
    </location>
</feature>
<dbReference type="InterPro" id="IPR008405">
    <property type="entry name" value="ApoL"/>
</dbReference>
<keyword evidence="2" id="KW-1133">Transmembrane helix</keyword>
<dbReference type="GO" id="GO:0005576">
    <property type="term" value="C:extracellular region"/>
    <property type="evidence" value="ECO:0007669"/>
    <property type="project" value="InterPro"/>
</dbReference>
<reference evidence="3" key="2">
    <citation type="submission" date="2017-05" db="UniProtKB">
        <authorList>
            <consortium name="EnsemblMetazoa"/>
        </authorList>
    </citation>
    <scope>IDENTIFICATION</scope>
</reference>
<dbReference type="InParanoid" id="A0A1X7TRS6"/>
<name>A0A1X7TRS6_AMPQE</name>
<dbReference type="GO" id="GO:0016020">
    <property type="term" value="C:membrane"/>
    <property type="evidence" value="ECO:0007669"/>
    <property type="project" value="TreeGrafter"/>
</dbReference>
<organism evidence="3">
    <name type="scientific">Amphimedon queenslandica</name>
    <name type="common">Sponge</name>
    <dbReference type="NCBI Taxonomy" id="400682"/>
    <lineage>
        <taxon>Eukaryota</taxon>
        <taxon>Metazoa</taxon>
        <taxon>Porifera</taxon>
        <taxon>Demospongiae</taxon>
        <taxon>Heteroscleromorpha</taxon>
        <taxon>Haplosclerida</taxon>
        <taxon>Niphatidae</taxon>
        <taxon>Amphimedon</taxon>
    </lineage>
</organism>
<dbReference type="Proteomes" id="UP000007879">
    <property type="component" value="Unassembled WGS sequence"/>
</dbReference>
<dbReference type="Pfam" id="PF05461">
    <property type="entry name" value="ApoL"/>
    <property type="match status" value="1"/>
</dbReference>
<protein>
    <submittedName>
        <fullName evidence="3">Uncharacterized protein</fullName>
    </submittedName>
</protein>
<dbReference type="PANTHER" id="PTHR14096:SF28">
    <property type="entry name" value="APOLIPOPROTEIN L, 1-RELATED"/>
    <property type="match status" value="1"/>
</dbReference>
<dbReference type="EnsemblMetazoa" id="Aqu2.1.17541_001">
    <property type="protein sequence ID" value="Aqu2.1.17541_001"/>
    <property type="gene ID" value="Aqu2.1.17541"/>
</dbReference>
<dbReference type="KEGG" id="aqu:109586428"/>
<feature type="transmembrane region" description="Helical" evidence="2">
    <location>
        <begin position="94"/>
        <end position="116"/>
    </location>
</feature>
<accession>A0A1X7TRS6</accession>